<dbReference type="AlphaFoldDB" id="X1CN00"/>
<keyword evidence="1" id="KW-0812">Transmembrane</keyword>
<keyword evidence="1" id="KW-1133">Transmembrane helix</keyword>
<sequence length="150" mass="16241">MLPEVVSIVMTQSPIEFTPIEYWLSTITFLLNALYAISIRGYLIFILIGFIVYATTYVDGLAKFLVGAGFFFYFGGPILANVLAQIATVELVTFESATSVWLTSFGMSDADLIYTIVLIGNAVAAICCLTGAILYFTKAAGDLESQGKSM</sequence>
<keyword evidence="1" id="KW-0472">Membrane</keyword>
<evidence type="ECO:0000256" key="1">
    <source>
        <dbReference type="SAM" id="Phobius"/>
    </source>
</evidence>
<accession>X1CN00</accession>
<feature type="transmembrane region" description="Helical" evidence="1">
    <location>
        <begin position="70"/>
        <end position="92"/>
    </location>
</feature>
<name>X1CN00_9ZZZZ</name>
<feature type="non-terminal residue" evidence="2">
    <location>
        <position position="150"/>
    </location>
</feature>
<comment type="caution">
    <text evidence="2">The sequence shown here is derived from an EMBL/GenBank/DDBJ whole genome shotgun (WGS) entry which is preliminary data.</text>
</comment>
<dbReference type="EMBL" id="BART01010137">
    <property type="protein sequence ID" value="GAG85611.1"/>
    <property type="molecule type" value="Genomic_DNA"/>
</dbReference>
<gene>
    <name evidence="2" type="ORF">S01H4_22199</name>
</gene>
<organism evidence="2">
    <name type="scientific">marine sediment metagenome</name>
    <dbReference type="NCBI Taxonomy" id="412755"/>
    <lineage>
        <taxon>unclassified sequences</taxon>
        <taxon>metagenomes</taxon>
        <taxon>ecological metagenomes</taxon>
    </lineage>
</organism>
<reference evidence="2" key="1">
    <citation type="journal article" date="2014" name="Front. Microbiol.">
        <title>High frequency of phylogenetically diverse reductive dehalogenase-homologous genes in deep subseafloor sedimentary metagenomes.</title>
        <authorList>
            <person name="Kawai M."/>
            <person name="Futagami T."/>
            <person name="Toyoda A."/>
            <person name="Takaki Y."/>
            <person name="Nishi S."/>
            <person name="Hori S."/>
            <person name="Arai W."/>
            <person name="Tsubouchi T."/>
            <person name="Morono Y."/>
            <person name="Uchiyama I."/>
            <person name="Ito T."/>
            <person name="Fujiyama A."/>
            <person name="Inagaki F."/>
            <person name="Takami H."/>
        </authorList>
    </citation>
    <scope>NUCLEOTIDE SEQUENCE</scope>
    <source>
        <strain evidence="2">Expedition CK06-06</strain>
    </source>
</reference>
<protein>
    <submittedName>
        <fullName evidence="2">Uncharacterized protein</fullName>
    </submittedName>
</protein>
<proteinExistence type="predicted"/>
<feature type="transmembrane region" description="Helical" evidence="1">
    <location>
        <begin position="33"/>
        <end position="58"/>
    </location>
</feature>
<feature type="transmembrane region" description="Helical" evidence="1">
    <location>
        <begin position="112"/>
        <end position="136"/>
    </location>
</feature>
<evidence type="ECO:0000313" key="2">
    <source>
        <dbReference type="EMBL" id="GAG85611.1"/>
    </source>
</evidence>